<dbReference type="AlphaFoldDB" id="A0A363NUI1"/>
<dbReference type="Proteomes" id="UP000250831">
    <property type="component" value="Unassembled WGS sequence"/>
</dbReference>
<dbReference type="InterPro" id="IPR045788">
    <property type="entry name" value="MobC_2"/>
</dbReference>
<dbReference type="EMBL" id="QCXX01000003">
    <property type="protein sequence ID" value="PUV24444.1"/>
    <property type="molecule type" value="Genomic_DNA"/>
</dbReference>
<reference evidence="1 2" key="1">
    <citation type="submission" date="2018-04" db="EMBL/GenBank/DDBJ databases">
        <title>Sphingobacterium sp. M46 Genome.</title>
        <authorList>
            <person name="Cheng J."/>
            <person name="Li Y."/>
        </authorList>
    </citation>
    <scope>NUCLEOTIDE SEQUENCE [LARGE SCALE GENOMIC DNA]</scope>
    <source>
        <strain evidence="1 2">M46</strain>
    </source>
</reference>
<protein>
    <recommendedName>
        <fullName evidence="3">MobA protein</fullName>
    </recommendedName>
</protein>
<evidence type="ECO:0000313" key="2">
    <source>
        <dbReference type="Proteomes" id="UP000250831"/>
    </source>
</evidence>
<keyword evidence="2" id="KW-1185">Reference proteome</keyword>
<organism evidence="1 2">
    <name type="scientific">Sphingobacterium athyrii</name>
    <dbReference type="NCBI Taxonomy" id="2152717"/>
    <lineage>
        <taxon>Bacteria</taxon>
        <taxon>Pseudomonadati</taxon>
        <taxon>Bacteroidota</taxon>
        <taxon>Sphingobacteriia</taxon>
        <taxon>Sphingobacteriales</taxon>
        <taxon>Sphingobacteriaceae</taxon>
        <taxon>Sphingobacterium</taxon>
    </lineage>
</organism>
<accession>A0A363NUI1</accession>
<dbReference type="NCBIfam" id="NF041324">
    <property type="entry name" value="Bacteroid_MobA"/>
    <property type="match status" value="1"/>
</dbReference>
<gene>
    <name evidence="1" type="ORF">DCO56_13950</name>
</gene>
<evidence type="ECO:0000313" key="1">
    <source>
        <dbReference type="EMBL" id="PUV24444.1"/>
    </source>
</evidence>
<evidence type="ECO:0008006" key="3">
    <source>
        <dbReference type="Google" id="ProtNLM"/>
    </source>
</evidence>
<sequence>MATINKGGRNPKIDKAVHRYVFRLTDKENSKFLTLFEQSRMDTKAKFIVSVLFERQIRSVQIDKGAMEYSIKLSQFFAQFRAIGVNYNQIVKILHTHFGDKKTVLYLGKLEKQTIELAELCKEILVLSKRFENEYLLKKGKI</sequence>
<name>A0A363NUI1_9SPHI</name>
<dbReference type="OrthoDB" id="2042421at2"/>
<dbReference type="RefSeq" id="WP_108634370.1">
    <property type="nucleotide sequence ID" value="NZ_QCXX01000003.1"/>
</dbReference>
<proteinExistence type="predicted"/>
<dbReference type="Pfam" id="PF19514">
    <property type="entry name" value="MobC_2"/>
    <property type="match status" value="1"/>
</dbReference>
<comment type="caution">
    <text evidence="1">The sequence shown here is derived from an EMBL/GenBank/DDBJ whole genome shotgun (WGS) entry which is preliminary data.</text>
</comment>